<evidence type="ECO:0000313" key="1">
    <source>
        <dbReference type="EMBL" id="SFP29761.1"/>
    </source>
</evidence>
<sequence>MLKKIIITMAISTTVIMTGCASKPKAITIGKLNDAPQILIKVRNGAGAPSWSYNESKAFRNVLESAATVTLQKGYKYFAIVKPNEISNIQGAMINSAEELLKRCDPADAAFINIAGAGLHKCGVYNTKATLVIALYNKKPVDFTVYDAQQVIDYLKSKGLYEGQGIETTK</sequence>
<evidence type="ECO:0008006" key="3">
    <source>
        <dbReference type="Google" id="ProtNLM"/>
    </source>
</evidence>
<gene>
    <name evidence="1" type="ORF">SAMN05216234_1143</name>
</gene>
<dbReference type="AlphaFoldDB" id="A0A1I5P896"/>
<proteinExistence type="predicted"/>
<reference evidence="1 2" key="1">
    <citation type="submission" date="2016-10" db="EMBL/GenBank/DDBJ databases">
        <authorList>
            <person name="de Groot N.N."/>
        </authorList>
    </citation>
    <scope>NUCLEOTIDE SEQUENCE [LARGE SCALE GENOMIC DNA]</scope>
    <source>
        <strain evidence="1 2">EP1-55-1</strain>
    </source>
</reference>
<accession>A0A1I5P896</accession>
<dbReference type="EMBL" id="FOXB01000014">
    <property type="protein sequence ID" value="SFP29761.1"/>
    <property type="molecule type" value="Genomic_DNA"/>
</dbReference>
<evidence type="ECO:0000313" key="2">
    <source>
        <dbReference type="Proteomes" id="UP000199227"/>
    </source>
</evidence>
<name>A0A1I5P896_9BACT</name>
<protein>
    <recommendedName>
        <fullName evidence="3">Lipoprotein</fullName>
    </recommendedName>
</protein>
<keyword evidence="2" id="KW-1185">Reference proteome</keyword>
<dbReference type="PROSITE" id="PS51257">
    <property type="entry name" value="PROKAR_LIPOPROTEIN"/>
    <property type="match status" value="1"/>
</dbReference>
<dbReference type="RefSeq" id="WP_092912125.1">
    <property type="nucleotide sequence ID" value="NZ_FOXB01000014.1"/>
</dbReference>
<dbReference type="Proteomes" id="UP000199227">
    <property type="component" value="Unassembled WGS sequence"/>
</dbReference>
<dbReference type="STRING" id="223786.SAMN05216234_1143"/>
<organism evidence="1 2">
    <name type="scientific">Hydrogenimonas thermophila</name>
    <dbReference type="NCBI Taxonomy" id="223786"/>
    <lineage>
        <taxon>Bacteria</taxon>
        <taxon>Pseudomonadati</taxon>
        <taxon>Campylobacterota</taxon>
        <taxon>Epsilonproteobacteria</taxon>
        <taxon>Campylobacterales</taxon>
        <taxon>Hydrogenimonadaceae</taxon>
        <taxon>Hydrogenimonas</taxon>
    </lineage>
</organism>